<dbReference type="InterPro" id="IPR001810">
    <property type="entry name" value="F-box_dom"/>
</dbReference>
<dbReference type="PANTHER" id="PTHR34145">
    <property type="entry name" value="OS02G0105600 PROTEIN"/>
    <property type="match status" value="1"/>
</dbReference>
<gene>
    <name evidence="3" type="ORF">OLC1_LOCUS20575</name>
</gene>
<dbReference type="SUPFAM" id="SSF50630">
    <property type="entry name" value="Acid proteases"/>
    <property type="match status" value="1"/>
</dbReference>
<dbReference type="InterPro" id="IPR055357">
    <property type="entry name" value="LRR_At1g61320_AtMIF1"/>
</dbReference>
<evidence type="ECO:0000313" key="4">
    <source>
        <dbReference type="Proteomes" id="UP001161247"/>
    </source>
</evidence>
<protein>
    <submittedName>
        <fullName evidence="3">OLC1v1014237C3</fullName>
    </submittedName>
</protein>
<dbReference type="InterPro" id="IPR053772">
    <property type="entry name" value="At1g61320/At1g61330-like"/>
</dbReference>
<sequence>MESVKEDQKIESLEIAPLDFISTLPETIIHYIFSFLRARDVTSTSVLSKTWHRIWSCYPIVVFHFAYGNVAVEQLQSPDSLGPTMQKDEYLGLMEKSVCRRLEQDFPVQRFQLYTDFPDIKLLSAKMDEWVSMIAQRNAAELALSIDSVTDSVRYYYKVPEYVFIARSLTILSLSGCRFEGSLNIKLPYLKKLSLSHSFFVDKFTFNNILSGCSVIEYVKVSSCRGMDSLIFISGFSHLKTFEFLYSDEVDSIRVDVSNLLTFSFASHLGRWPSSIDLTTSKALKELILSGKNFAVDFAVQPLVSQLPALEVLELRNWTGSRESMISSQSLKKLVFRYCHHLKDIQLDTPNLESFEYCNCDEPFIPINVSNAIQIHLRFALRGDTVNWLVKLQQFLSRLSYTEDLNIIIFRRSANMIIHEKFSEFSFSTLCHFMDPNYICISSRSYTDLLDELFPLAYPKSICVIHSNEKLMKLLSEKVEKLRNDPRLSPKLVGFHSVETFCNHAKHHTGNYTALALSRLASDTARLNSIQGSFSGHSTPLIRGGASYLILAVVLPGFNAHLALYVSNNRIPFSPPLIPRPTPKSGAQGRSELCFQKISKTNANASATTNVALTLTRDRFNEVGNFATETLSLCDSGEIKGLMIGCGYDCRGRGGGALGGAAGVLALGTGAVSLPTQIKATSFSYCLVNIDSKTSQSTLEFNSAAPKGSVFIPMYQNTNFTPWCTTSR</sequence>
<keyword evidence="4" id="KW-1185">Reference proteome</keyword>
<reference evidence="3" key="1">
    <citation type="submission" date="2023-03" db="EMBL/GenBank/DDBJ databases">
        <authorList>
            <person name="Julca I."/>
        </authorList>
    </citation>
    <scope>NUCLEOTIDE SEQUENCE</scope>
</reference>
<dbReference type="AlphaFoldDB" id="A0AAV1E2R4"/>
<dbReference type="Gene3D" id="1.20.1280.50">
    <property type="match status" value="1"/>
</dbReference>
<dbReference type="EMBL" id="OX459124">
    <property type="protein sequence ID" value="CAI9113602.1"/>
    <property type="molecule type" value="Genomic_DNA"/>
</dbReference>
<evidence type="ECO:0000259" key="2">
    <source>
        <dbReference type="PROSITE" id="PS50181"/>
    </source>
</evidence>
<dbReference type="Pfam" id="PF23622">
    <property type="entry name" value="LRR_At1g61320_AtMIF1"/>
    <property type="match status" value="1"/>
</dbReference>
<dbReference type="Gene3D" id="3.80.10.10">
    <property type="entry name" value="Ribonuclease Inhibitor"/>
    <property type="match status" value="1"/>
</dbReference>
<name>A0AAV1E2R4_OLDCO</name>
<dbReference type="InterPro" id="IPR032675">
    <property type="entry name" value="LRR_dom_sf"/>
</dbReference>
<dbReference type="Pfam" id="PF00646">
    <property type="entry name" value="F-box"/>
    <property type="match status" value="1"/>
</dbReference>
<dbReference type="PANTHER" id="PTHR34145:SF28">
    <property type="entry name" value="F-BOX DOMAIN-CONTAINING PROTEIN"/>
    <property type="match status" value="1"/>
</dbReference>
<dbReference type="PROSITE" id="PS50181">
    <property type="entry name" value="FBOX"/>
    <property type="match status" value="1"/>
</dbReference>
<comment type="similarity">
    <text evidence="1">Belongs to the peptidase A1 family.</text>
</comment>
<proteinExistence type="inferred from homology"/>
<evidence type="ECO:0000256" key="1">
    <source>
        <dbReference type="ARBA" id="ARBA00007447"/>
    </source>
</evidence>
<dbReference type="SUPFAM" id="SSF52047">
    <property type="entry name" value="RNI-like"/>
    <property type="match status" value="1"/>
</dbReference>
<organism evidence="3 4">
    <name type="scientific">Oldenlandia corymbosa var. corymbosa</name>
    <dbReference type="NCBI Taxonomy" id="529605"/>
    <lineage>
        <taxon>Eukaryota</taxon>
        <taxon>Viridiplantae</taxon>
        <taxon>Streptophyta</taxon>
        <taxon>Embryophyta</taxon>
        <taxon>Tracheophyta</taxon>
        <taxon>Spermatophyta</taxon>
        <taxon>Magnoliopsida</taxon>
        <taxon>eudicotyledons</taxon>
        <taxon>Gunneridae</taxon>
        <taxon>Pentapetalae</taxon>
        <taxon>asterids</taxon>
        <taxon>lamiids</taxon>
        <taxon>Gentianales</taxon>
        <taxon>Rubiaceae</taxon>
        <taxon>Rubioideae</taxon>
        <taxon>Spermacoceae</taxon>
        <taxon>Hedyotis-Oldenlandia complex</taxon>
        <taxon>Oldenlandia</taxon>
    </lineage>
</organism>
<feature type="domain" description="F-box" evidence="2">
    <location>
        <begin position="18"/>
        <end position="54"/>
    </location>
</feature>
<accession>A0AAV1E2R4</accession>
<dbReference type="InterPro" id="IPR021109">
    <property type="entry name" value="Peptidase_aspartic_dom_sf"/>
</dbReference>
<dbReference type="Gene3D" id="2.40.70.10">
    <property type="entry name" value="Acid Proteases"/>
    <property type="match status" value="1"/>
</dbReference>
<evidence type="ECO:0000313" key="3">
    <source>
        <dbReference type="EMBL" id="CAI9113602.1"/>
    </source>
</evidence>
<dbReference type="SUPFAM" id="SSF81383">
    <property type="entry name" value="F-box domain"/>
    <property type="match status" value="1"/>
</dbReference>
<dbReference type="Pfam" id="PF14543">
    <property type="entry name" value="TAXi_N"/>
    <property type="match status" value="1"/>
</dbReference>
<dbReference type="InterPro" id="IPR036047">
    <property type="entry name" value="F-box-like_dom_sf"/>
</dbReference>
<dbReference type="Proteomes" id="UP001161247">
    <property type="component" value="Chromosome 7"/>
</dbReference>
<dbReference type="InterPro" id="IPR032861">
    <property type="entry name" value="TAXi_N"/>
</dbReference>